<accession>A0A0H2RKG6</accession>
<evidence type="ECO:0000313" key="2">
    <source>
        <dbReference type="EMBL" id="KLO12122.1"/>
    </source>
</evidence>
<dbReference type="AlphaFoldDB" id="A0A0H2RKG6"/>
<dbReference type="InParanoid" id="A0A0H2RKG6"/>
<protein>
    <submittedName>
        <fullName evidence="2">Uncharacterized protein</fullName>
    </submittedName>
</protein>
<evidence type="ECO:0000313" key="3">
    <source>
        <dbReference type="Proteomes" id="UP000053477"/>
    </source>
</evidence>
<sequence length="127" mass="14015">MDTANEHAEAERERAELAAAELAERRELEAAAFVPDASYTLQNWAFESYLSGESVTEDGHDTHLAIPDIPPPSPPPSLDDHQTETPPAIIQTRLVFGDVTGRIVNTNEGSRQQITYQNCMDIDPDLL</sequence>
<organism evidence="2 3">
    <name type="scientific">Schizopora paradoxa</name>
    <dbReference type="NCBI Taxonomy" id="27342"/>
    <lineage>
        <taxon>Eukaryota</taxon>
        <taxon>Fungi</taxon>
        <taxon>Dikarya</taxon>
        <taxon>Basidiomycota</taxon>
        <taxon>Agaricomycotina</taxon>
        <taxon>Agaricomycetes</taxon>
        <taxon>Hymenochaetales</taxon>
        <taxon>Schizoporaceae</taxon>
        <taxon>Schizopora</taxon>
    </lineage>
</organism>
<feature type="region of interest" description="Disordered" evidence="1">
    <location>
        <begin position="55"/>
        <end position="84"/>
    </location>
</feature>
<gene>
    <name evidence="2" type="ORF">SCHPADRAFT_941523</name>
</gene>
<proteinExistence type="predicted"/>
<dbReference type="EMBL" id="KQ085985">
    <property type="protein sequence ID" value="KLO12122.1"/>
    <property type="molecule type" value="Genomic_DNA"/>
</dbReference>
<reference evidence="2 3" key="1">
    <citation type="submission" date="2015-04" db="EMBL/GenBank/DDBJ databases">
        <title>Complete genome sequence of Schizopora paradoxa KUC8140, a cosmopolitan wood degrader in East Asia.</title>
        <authorList>
            <consortium name="DOE Joint Genome Institute"/>
            <person name="Min B."/>
            <person name="Park H."/>
            <person name="Jang Y."/>
            <person name="Kim J.-J."/>
            <person name="Kim K.H."/>
            <person name="Pangilinan J."/>
            <person name="Lipzen A."/>
            <person name="Riley R."/>
            <person name="Grigoriev I.V."/>
            <person name="Spatafora J.W."/>
            <person name="Choi I.-G."/>
        </authorList>
    </citation>
    <scope>NUCLEOTIDE SEQUENCE [LARGE SCALE GENOMIC DNA]</scope>
    <source>
        <strain evidence="2 3">KUC8140</strain>
    </source>
</reference>
<name>A0A0H2RKG6_9AGAM</name>
<dbReference type="Proteomes" id="UP000053477">
    <property type="component" value="Unassembled WGS sequence"/>
</dbReference>
<keyword evidence="3" id="KW-1185">Reference proteome</keyword>
<feature type="compositionally biased region" description="Pro residues" evidence="1">
    <location>
        <begin position="68"/>
        <end position="77"/>
    </location>
</feature>
<evidence type="ECO:0000256" key="1">
    <source>
        <dbReference type="SAM" id="MobiDB-lite"/>
    </source>
</evidence>